<dbReference type="EMBL" id="JACAZI010000022">
    <property type="protein sequence ID" value="KAF7337081.1"/>
    <property type="molecule type" value="Genomic_DNA"/>
</dbReference>
<dbReference type="PROSITE" id="PS00018">
    <property type="entry name" value="EF_HAND_1"/>
    <property type="match status" value="1"/>
</dbReference>
<dbReference type="InterPro" id="IPR018247">
    <property type="entry name" value="EF_Hand_1_Ca_BS"/>
</dbReference>
<comment type="caution">
    <text evidence="3">The sequence shown here is derived from an EMBL/GenBank/DDBJ whole genome shotgun (WGS) entry which is preliminary data.</text>
</comment>
<keyword evidence="4" id="KW-1185">Reference proteome</keyword>
<evidence type="ECO:0000313" key="4">
    <source>
        <dbReference type="Proteomes" id="UP000620124"/>
    </source>
</evidence>
<evidence type="ECO:0000256" key="2">
    <source>
        <dbReference type="SAM" id="Phobius"/>
    </source>
</evidence>
<dbReference type="AlphaFoldDB" id="A0A8H6XAP3"/>
<accession>A0A8H6XAP3</accession>
<name>A0A8H6XAP3_9AGAR</name>
<organism evidence="3 4">
    <name type="scientific">Mycena venus</name>
    <dbReference type="NCBI Taxonomy" id="2733690"/>
    <lineage>
        <taxon>Eukaryota</taxon>
        <taxon>Fungi</taxon>
        <taxon>Dikarya</taxon>
        <taxon>Basidiomycota</taxon>
        <taxon>Agaricomycotina</taxon>
        <taxon>Agaricomycetes</taxon>
        <taxon>Agaricomycetidae</taxon>
        <taxon>Agaricales</taxon>
        <taxon>Marasmiineae</taxon>
        <taxon>Mycenaceae</taxon>
        <taxon>Mycena</taxon>
    </lineage>
</organism>
<keyword evidence="2" id="KW-0472">Membrane</keyword>
<keyword evidence="2" id="KW-0812">Transmembrane</keyword>
<feature type="compositionally biased region" description="Low complexity" evidence="1">
    <location>
        <begin position="131"/>
        <end position="140"/>
    </location>
</feature>
<proteinExistence type="predicted"/>
<protein>
    <submittedName>
        <fullName evidence="3">Uncharacterized protein</fullName>
    </submittedName>
</protein>
<feature type="compositionally biased region" description="Basic and acidic residues" evidence="1">
    <location>
        <begin position="66"/>
        <end position="77"/>
    </location>
</feature>
<sequence length="170" mass="18637">MSPALLRPRASEKIFRRSDAVVLSLNAWQIFGLCALVVCLIGLVVGWFWWQKRSRHASAAETAADSESHPPVRDKDTNGTINATELGEMPRQQTHEHHCDGAECSSWVEHADQSPGYAPVPVPSLKDEDTNGGNTNTPTNALKLEHMFREPTQDAVEASNPEDVQTSHGA</sequence>
<keyword evidence="2" id="KW-1133">Transmembrane helix</keyword>
<feature type="transmembrane region" description="Helical" evidence="2">
    <location>
        <begin position="27"/>
        <end position="50"/>
    </location>
</feature>
<evidence type="ECO:0000313" key="3">
    <source>
        <dbReference type="EMBL" id="KAF7337081.1"/>
    </source>
</evidence>
<evidence type="ECO:0000256" key="1">
    <source>
        <dbReference type="SAM" id="MobiDB-lite"/>
    </source>
</evidence>
<dbReference type="OrthoDB" id="10452534at2759"/>
<reference evidence="3" key="1">
    <citation type="submission" date="2020-05" db="EMBL/GenBank/DDBJ databases">
        <title>Mycena genomes resolve the evolution of fungal bioluminescence.</title>
        <authorList>
            <person name="Tsai I.J."/>
        </authorList>
    </citation>
    <scope>NUCLEOTIDE SEQUENCE</scope>
    <source>
        <strain evidence="3">CCC161011</strain>
    </source>
</reference>
<feature type="compositionally biased region" description="Basic and acidic residues" evidence="1">
    <location>
        <begin position="143"/>
        <end position="152"/>
    </location>
</feature>
<gene>
    <name evidence="3" type="ORF">MVEN_02145300</name>
</gene>
<feature type="region of interest" description="Disordered" evidence="1">
    <location>
        <begin position="111"/>
        <end position="170"/>
    </location>
</feature>
<dbReference type="Proteomes" id="UP000620124">
    <property type="component" value="Unassembled WGS sequence"/>
</dbReference>
<feature type="region of interest" description="Disordered" evidence="1">
    <location>
        <begin position="61"/>
        <end position="84"/>
    </location>
</feature>